<dbReference type="OrthoDB" id="5472246at2"/>
<proteinExistence type="predicted"/>
<keyword evidence="1" id="KW-1133">Transmembrane helix</keyword>
<evidence type="ECO:0000313" key="3">
    <source>
        <dbReference type="Proteomes" id="UP000198705"/>
    </source>
</evidence>
<dbReference type="PANTHER" id="PTHR28008">
    <property type="entry name" value="DOMAIN PROTEIN, PUTATIVE (AFU_ORTHOLOGUE AFUA_3G10980)-RELATED"/>
    <property type="match status" value="1"/>
</dbReference>
<keyword evidence="1" id="KW-0472">Membrane</keyword>
<protein>
    <submittedName>
        <fullName evidence="2">VanZ like family protein</fullName>
    </submittedName>
</protein>
<evidence type="ECO:0000313" key="2">
    <source>
        <dbReference type="EMBL" id="SFN53290.1"/>
    </source>
</evidence>
<evidence type="ECO:0000256" key="1">
    <source>
        <dbReference type="SAM" id="Phobius"/>
    </source>
</evidence>
<organism evidence="2 3">
    <name type="scientific">Bizionia echini</name>
    <dbReference type="NCBI Taxonomy" id="649333"/>
    <lineage>
        <taxon>Bacteria</taxon>
        <taxon>Pseudomonadati</taxon>
        <taxon>Bacteroidota</taxon>
        <taxon>Flavobacteriia</taxon>
        <taxon>Flavobacteriales</taxon>
        <taxon>Flavobacteriaceae</taxon>
        <taxon>Bizionia</taxon>
    </lineage>
</organism>
<gene>
    <name evidence="2" type="ORF">SAMN04487989_1011050</name>
</gene>
<keyword evidence="1" id="KW-0812">Transmembrane</keyword>
<dbReference type="NCBIfam" id="NF037970">
    <property type="entry name" value="vanZ_1"/>
    <property type="match status" value="1"/>
</dbReference>
<keyword evidence="3" id="KW-1185">Reference proteome</keyword>
<feature type="transmembrane region" description="Helical" evidence="1">
    <location>
        <begin position="99"/>
        <end position="119"/>
    </location>
</feature>
<name>A0A1I4ZTG4_9FLAO</name>
<dbReference type="PANTHER" id="PTHR28008:SF1">
    <property type="entry name" value="DOMAIN PROTEIN, PUTATIVE (AFU_ORTHOLOGUE AFUA_3G10980)-RELATED"/>
    <property type="match status" value="1"/>
</dbReference>
<dbReference type="Proteomes" id="UP000198705">
    <property type="component" value="Unassembled WGS sequence"/>
</dbReference>
<feature type="transmembrane region" description="Helical" evidence="1">
    <location>
        <begin position="41"/>
        <end position="58"/>
    </location>
</feature>
<accession>A0A1I4ZTG4</accession>
<dbReference type="EMBL" id="FOVN01000001">
    <property type="protein sequence ID" value="SFN53290.1"/>
    <property type="molecule type" value="Genomic_DNA"/>
</dbReference>
<dbReference type="RefSeq" id="WP_092206552.1">
    <property type="nucleotide sequence ID" value="NZ_CAXAYH010000063.1"/>
</dbReference>
<dbReference type="AlphaFoldDB" id="A0A1I4ZTG4"/>
<dbReference type="STRING" id="649333.SAMN04487989_1011050"/>
<sequence length="125" mass="14153">MLKKHALLISVAYTLTLFTVSLIRLDLNKIEDLVPSFSDKMFHFAAYGLLTCLWFYVIITRFNFTKMKTLLIVTSACIAFGIIIEVLQKELTNTRSFDLYDITANIGGVVIAASIVLLYKKSHVK</sequence>
<feature type="transmembrane region" description="Helical" evidence="1">
    <location>
        <begin position="70"/>
        <end position="87"/>
    </location>
</feature>
<reference evidence="3" key="1">
    <citation type="submission" date="2016-10" db="EMBL/GenBank/DDBJ databases">
        <authorList>
            <person name="Varghese N."/>
            <person name="Submissions S."/>
        </authorList>
    </citation>
    <scope>NUCLEOTIDE SEQUENCE [LARGE SCALE GENOMIC DNA]</scope>
    <source>
        <strain evidence="3">DSM 23925</strain>
    </source>
</reference>